<feature type="domain" description="Secretion system C-terminal sorting" evidence="3">
    <location>
        <begin position="953"/>
        <end position="1028"/>
    </location>
</feature>
<keyword evidence="5" id="KW-1185">Reference proteome</keyword>
<keyword evidence="1 2" id="KW-0732">Signal</keyword>
<dbReference type="PANTHER" id="PTHR43739:SF5">
    <property type="entry name" value="EXO-ALPHA-SIALIDASE"/>
    <property type="match status" value="1"/>
</dbReference>
<evidence type="ECO:0000256" key="2">
    <source>
        <dbReference type="SAM" id="SignalP"/>
    </source>
</evidence>
<dbReference type="InterPro" id="IPR026444">
    <property type="entry name" value="Secre_tail"/>
</dbReference>
<feature type="signal peptide" evidence="2">
    <location>
        <begin position="1"/>
        <end position="22"/>
    </location>
</feature>
<comment type="caution">
    <text evidence="4">The sequence shown here is derived from an EMBL/GenBank/DDBJ whole genome shotgun (WGS) entry which is preliminary data.</text>
</comment>
<dbReference type="Pfam" id="PF07494">
    <property type="entry name" value="Reg_prop"/>
    <property type="match status" value="1"/>
</dbReference>
<name>A0A2U2X1A6_9FLAO</name>
<protein>
    <recommendedName>
        <fullName evidence="3">Secretion system C-terminal sorting domain-containing protein</fullName>
    </recommendedName>
</protein>
<feature type="chain" id="PRO_5015563963" description="Secretion system C-terminal sorting domain-containing protein" evidence="2">
    <location>
        <begin position="23"/>
        <end position="1031"/>
    </location>
</feature>
<evidence type="ECO:0000259" key="3">
    <source>
        <dbReference type="Pfam" id="PF18962"/>
    </source>
</evidence>
<reference evidence="4 5" key="2">
    <citation type="submission" date="2018-05" db="EMBL/GenBank/DDBJ databases">
        <authorList>
            <person name="Lanie J.A."/>
            <person name="Ng W.-L."/>
            <person name="Kazmierczak K.M."/>
            <person name="Andrzejewski T.M."/>
            <person name="Davidsen T.M."/>
            <person name="Wayne K.J."/>
            <person name="Tettelin H."/>
            <person name="Glass J.I."/>
            <person name="Rusch D."/>
            <person name="Podicherti R."/>
            <person name="Tsui H.-C.T."/>
            <person name="Winkler M.E."/>
        </authorList>
    </citation>
    <scope>NUCLEOTIDE SEQUENCE [LARGE SCALE GENOMIC DNA]</scope>
    <source>
        <strain evidence="4 5">C305</strain>
    </source>
</reference>
<dbReference type="InterPro" id="IPR015943">
    <property type="entry name" value="WD40/YVTN_repeat-like_dom_sf"/>
</dbReference>
<evidence type="ECO:0000313" key="4">
    <source>
        <dbReference type="EMBL" id="PWH81567.1"/>
    </source>
</evidence>
<evidence type="ECO:0000256" key="1">
    <source>
        <dbReference type="ARBA" id="ARBA00022729"/>
    </source>
</evidence>
<organism evidence="4 5">
    <name type="scientific">Brumimicrobium oceani</name>
    <dbReference type="NCBI Taxonomy" id="2100725"/>
    <lineage>
        <taxon>Bacteria</taxon>
        <taxon>Pseudomonadati</taxon>
        <taxon>Bacteroidota</taxon>
        <taxon>Flavobacteriia</taxon>
        <taxon>Flavobacteriales</taxon>
        <taxon>Crocinitomicaceae</taxon>
        <taxon>Brumimicrobium</taxon>
    </lineage>
</organism>
<dbReference type="AlphaFoldDB" id="A0A2U2X1A6"/>
<gene>
    <name evidence="4" type="ORF">DIT68_14665</name>
</gene>
<dbReference type="EMBL" id="QFRJ01000016">
    <property type="protein sequence ID" value="PWH81567.1"/>
    <property type="molecule type" value="Genomic_DNA"/>
</dbReference>
<dbReference type="PANTHER" id="PTHR43739">
    <property type="entry name" value="XYLOGLUCANASE (EUROFUNG)"/>
    <property type="match status" value="1"/>
</dbReference>
<dbReference type="Proteomes" id="UP000245370">
    <property type="component" value="Unassembled WGS sequence"/>
</dbReference>
<dbReference type="NCBIfam" id="TIGR04183">
    <property type="entry name" value="Por_Secre_tail"/>
    <property type="match status" value="1"/>
</dbReference>
<dbReference type="Gene3D" id="2.130.10.10">
    <property type="entry name" value="YVTN repeat-like/Quinoprotein amine dehydrogenase"/>
    <property type="match status" value="4"/>
</dbReference>
<dbReference type="GO" id="GO:0010411">
    <property type="term" value="P:xyloglucan metabolic process"/>
    <property type="evidence" value="ECO:0007669"/>
    <property type="project" value="TreeGrafter"/>
</dbReference>
<accession>A0A2U2X1A6</accession>
<sequence>MNMKRNKLILGGLGVVAIAAAAFVTPSVLEKEGDVRYSQERGSLEALTGGNGFREWVKTTMVDVETGEMIESNKLNQILKQHQEVSQTKAISVEWTELGPDNIGGRTRAILADHTNLNYVWAGGVSGGLYKSENRANNWSRVENFPGGQFISSIAQDSEGNIYVATGSIDESWDGQGLFVTPDGGATWQQVPGTSNFSRINRVAATEASPVVYFTHTSGLKKYTFGGSVENVASFGGTGAKTLAYSADGKVIVVTSNNFETWVSTDWGQNFQVVSAPGNVPGKLSQSGYGRIEFAVSSKKSDGTYSIYAATSSSNNQGQWISLDNGASWHKHTAATPADVNNGVIDYRGQGTYNNVVSFDPTDVNRVIVGGIDLHEWKKQINNPPSGGWNKISIWFTSPTSPLYVHADNHELKWDSSNRLYIGNDGGIGVSLDQGQTFYPANRGYNITQFYAFAHDKNGAVIGGTQDNGSLYNNLRNATYKEFRQVSGGDGFTAEISFFNPNVLFTSLYANSFFRSPDGGVTMSPFTPNLPGYGPFELGSPEHPFHSQFHMGEYYDTDSEDSLIYVPLASYAVGETIRIPSRATGDTIEYVTPIPVQFDDTLLYDPSLTTVEYEVEDTSGIIYDLGVYSYTHLPSSSGSTPPAVDDSILVYVPNGPDTVVVAAVNPYNFYYGSNSAGPGVTPFGKDTIGLDIAWDTLTVQDPYQSWFVFSTTKNNGEIWGTRDALRFSASNIKWVRLMEGIGSAGNLDVAFSKDLNNMYVTAGSSVYSLEGLGKVYSSDADFKAKLDIDEGATATVKKTLRTGSFSGVAVNPNDENDVVAVQMFNGSVYRSSNAASASPTMSLVGTQNGMAFYDVIIDRNDSDILFASTFAGVSMSENGGATWTDVSDPRFAGVPTYEIRQAWRTYAEGNNIPGKIFMGSFGRGIWSTSAVLNVSSNDPIQDVDVEKPFKLELYPNPARYNSTLVVDLKDSKLLDIQFYNISGRLVKRIQKTDAHVGRNEIGFSASELPQGTYIIRVQSGSQVENTKFVKM</sequence>
<dbReference type="InterPro" id="IPR011110">
    <property type="entry name" value="Reg_prop"/>
</dbReference>
<evidence type="ECO:0000313" key="5">
    <source>
        <dbReference type="Proteomes" id="UP000245370"/>
    </source>
</evidence>
<dbReference type="Pfam" id="PF18962">
    <property type="entry name" value="Por_Secre_tail"/>
    <property type="match status" value="1"/>
</dbReference>
<dbReference type="InterPro" id="IPR052025">
    <property type="entry name" value="Xyloglucanase_GH74"/>
</dbReference>
<reference evidence="4 5" key="1">
    <citation type="submission" date="2018-05" db="EMBL/GenBank/DDBJ databases">
        <title>Brumimicrobium oceani sp. nov., isolated from coastal sediment.</title>
        <authorList>
            <person name="Kou Y."/>
        </authorList>
    </citation>
    <scope>NUCLEOTIDE SEQUENCE [LARGE SCALE GENOMIC DNA]</scope>
    <source>
        <strain evidence="4 5">C305</strain>
    </source>
</reference>
<proteinExistence type="predicted"/>
<dbReference type="SUPFAM" id="SSF110296">
    <property type="entry name" value="Oligoxyloglucan reducing end-specific cellobiohydrolase"/>
    <property type="match status" value="2"/>
</dbReference>